<evidence type="ECO:0000256" key="3">
    <source>
        <dbReference type="ARBA" id="ARBA00007931"/>
    </source>
</evidence>
<keyword evidence="7" id="KW-0862">Zinc</keyword>
<evidence type="ECO:0000256" key="2">
    <source>
        <dbReference type="ARBA" id="ARBA00004141"/>
    </source>
</evidence>
<dbReference type="SUPFAM" id="SSF50156">
    <property type="entry name" value="PDZ domain-like"/>
    <property type="match status" value="1"/>
</dbReference>
<dbReference type="HOGENOM" id="CLU_025778_1_0_9"/>
<keyword evidence="10 11" id="KW-0472">Membrane</keyword>
<dbReference type="GO" id="GO:0006508">
    <property type="term" value="P:proteolysis"/>
    <property type="evidence" value="ECO:0007669"/>
    <property type="project" value="UniProtKB-KW"/>
</dbReference>
<gene>
    <name evidence="13" type="ORF">HMPREF9625_00458</name>
</gene>
<evidence type="ECO:0000259" key="12">
    <source>
        <dbReference type="Pfam" id="PF02163"/>
    </source>
</evidence>
<keyword evidence="14" id="KW-1185">Reference proteome</keyword>
<keyword evidence="4" id="KW-0645">Protease</keyword>
<evidence type="ECO:0000256" key="8">
    <source>
        <dbReference type="ARBA" id="ARBA00022989"/>
    </source>
</evidence>
<comment type="caution">
    <text evidence="13">The sequence shown here is derived from an EMBL/GenBank/DDBJ whole genome shotgun (WGS) entry which is preliminary data.</text>
</comment>
<dbReference type="InterPro" id="IPR004387">
    <property type="entry name" value="Pept_M50_Zn"/>
</dbReference>
<dbReference type="Proteomes" id="UP000018461">
    <property type="component" value="Unassembled WGS sequence"/>
</dbReference>
<dbReference type="Pfam" id="PF02163">
    <property type="entry name" value="Peptidase_M50"/>
    <property type="match status" value="1"/>
</dbReference>
<feature type="transmembrane region" description="Helical" evidence="11">
    <location>
        <begin position="357"/>
        <end position="381"/>
    </location>
</feature>
<accession>G9WM75</accession>
<dbReference type="InterPro" id="IPR008915">
    <property type="entry name" value="Peptidase_M50"/>
</dbReference>
<dbReference type="PANTHER" id="PTHR42837">
    <property type="entry name" value="REGULATOR OF SIGMA-E PROTEASE RSEP"/>
    <property type="match status" value="1"/>
</dbReference>
<proteinExistence type="inferred from homology"/>
<comment type="cofactor">
    <cofactor evidence="1">
        <name>Zn(2+)</name>
        <dbReference type="ChEBI" id="CHEBI:29105"/>
    </cofactor>
</comment>
<dbReference type="GO" id="GO:0004222">
    <property type="term" value="F:metalloendopeptidase activity"/>
    <property type="evidence" value="ECO:0007669"/>
    <property type="project" value="InterPro"/>
</dbReference>
<evidence type="ECO:0000313" key="13">
    <source>
        <dbReference type="EMBL" id="EHL12421.1"/>
    </source>
</evidence>
<evidence type="ECO:0000256" key="7">
    <source>
        <dbReference type="ARBA" id="ARBA00022833"/>
    </source>
</evidence>
<organism evidence="13 14">
    <name type="scientific">Oribacterium parvum ACB1</name>
    <dbReference type="NCBI Taxonomy" id="796943"/>
    <lineage>
        <taxon>Bacteria</taxon>
        <taxon>Bacillati</taxon>
        <taxon>Bacillota</taxon>
        <taxon>Clostridia</taxon>
        <taxon>Lachnospirales</taxon>
        <taxon>Lachnospiraceae</taxon>
        <taxon>Oribacterium</taxon>
    </lineage>
</organism>
<evidence type="ECO:0000256" key="10">
    <source>
        <dbReference type="ARBA" id="ARBA00023136"/>
    </source>
</evidence>
<evidence type="ECO:0000313" key="14">
    <source>
        <dbReference type="Proteomes" id="UP000018461"/>
    </source>
</evidence>
<comment type="subcellular location">
    <subcellularLocation>
        <location evidence="2">Membrane</location>
        <topology evidence="2">Multi-pass membrane protein</topology>
    </subcellularLocation>
</comment>
<evidence type="ECO:0000256" key="9">
    <source>
        <dbReference type="ARBA" id="ARBA00023049"/>
    </source>
</evidence>
<evidence type="ECO:0000256" key="1">
    <source>
        <dbReference type="ARBA" id="ARBA00001947"/>
    </source>
</evidence>
<evidence type="ECO:0000256" key="5">
    <source>
        <dbReference type="ARBA" id="ARBA00022692"/>
    </source>
</evidence>
<dbReference type="CDD" id="cd06163">
    <property type="entry name" value="S2P-M50_PDZ_RseP-like"/>
    <property type="match status" value="1"/>
</dbReference>
<dbReference type="AlphaFoldDB" id="G9WM75"/>
<keyword evidence="6" id="KW-0378">Hydrolase</keyword>
<dbReference type="Gene3D" id="2.30.42.10">
    <property type="match status" value="1"/>
</dbReference>
<reference evidence="13" key="2">
    <citation type="submission" date="2013-03" db="EMBL/GenBank/DDBJ databases">
        <title>The Genome Sequence of Oribacterium sp. ACB1.</title>
        <authorList>
            <consortium name="The Broad Institute Genomics Platform"/>
            <consortium name="The Broad Institute Genome Sequencing Center for Infectious Disease"/>
            <person name="Earl A."/>
            <person name="Ward D."/>
            <person name="Feldgarden M."/>
            <person name="Gevers D."/>
            <person name="Sizova M."/>
            <person name="Hazen A."/>
            <person name="Epstein S."/>
            <person name="Walker B."/>
            <person name="Young S."/>
            <person name="Zeng Q."/>
            <person name="Gargeya S."/>
            <person name="Fitzgerald M."/>
            <person name="Haas B."/>
            <person name="Abouelleil A."/>
            <person name="Allen A.W."/>
            <person name="Alvarado L."/>
            <person name="Arachchi H.M."/>
            <person name="Berlin A.M."/>
            <person name="Chapman S.B."/>
            <person name="Gainer-Dewar J."/>
            <person name="Goldberg J."/>
            <person name="Griggs A."/>
            <person name="Gujja S."/>
            <person name="Hansen M."/>
            <person name="Howarth C."/>
            <person name="Imamovic A."/>
            <person name="Ireland A."/>
            <person name="Larimer J."/>
            <person name="McCowan C."/>
            <person name="Murphy C."/>
            <person name="Pearson M."/>
            <person name="Poon T.W."/>
            <person name="Priest M."/>
            <person name="Roberts A."/>
            <person name="Saif S."/>
            <person name="Shea T."/>
            <person name="Sisk P."/>
            <person name="Sykes S."/>
            <person name="Wortman J."/>
            <person name="Nusbaum C."/>
            <person name="Birren B."/>
        </authorList>
    </citation>
    <scope>NUCLEOTIDE SEQUENCE [LARGE SCALE GENOMIC DNA]</scope>
    <source>
        <strain evidence="13">ACB1</strain>
    </source>
</reference>
<dbReference type="GO" id="GO:0016020">
    <property type="term" value="C:membrane"/>
    <property type="evidence" value="ECO:0007669"/>
    <property type="project" value="UniProtKB-SubCell"/>
</dbReference>
<evidence type="ECO:0000256" key="6">
    <source>
        <dbReference type="ARBA" id="ARBA00022801"/>
    </source>
</evidence>
<dbReference type="EMBL" id="AFZC02000003">
    <property type="protein sequence ID" value="EHL12421.1"/>
    <property type="molecule type" value="Genomic_DNA"/>
</dbReference>
<sequence>MSIVLALLALSFLVFFHELGHFLAAKFFKVGVLEFSIGMGPRILSGVFRNTRYSLKLLPLGGSCAMLGEDAAGSGDFSTAKGEEEEDVLDFDGVVFAKEDLEKYSFEKKPAWQRFIICFGGVWHNFLLAFLFAIILTVNIGTEFPIIGASSTVETPAMKSGLQDGDRIVAIAFADGSKRSLATLQELSIFLELHQEDFKKGDIKLTVIRDGKKESFSFSPYRDPESGRYRLGVQLKNGRVSAKNLFQVLEYSYYEFRFNARIVFDSLAMILRGKVSRQDVMGPVGTVAVIGGAVQQSSSGGLRLTILVLMNLSLMLSVNLGIMNLLPIPALDGGRLLFILLEMLLRKRLNPKWEERINTVGMAILLLLMVAIVFNDVFNLFTGVYSKLLN</sequence>
<dbReference type="InterPro" id="IPR036034">
    <property type="entry name" value="PDZ_sf"/>
</dbReference>
<name>G9WM75_9FIRM</name>
<keyword evidence="8 11" id="KW-1133">Transmembrane helix</keyword>
<keyword evidence="5 11" id="KW-0812">Transmembrane</keyword>
<feature type="transmembrane region" description="Helical" evidence="11">
    <location>
        <begin position="111"/>
        <end position="136"/>
    </location>
</feature>
<keyword evidence="9 13" id="KW-0482">Metalloprotease</keyword>
<comment type="similarity">
    <text evidence="3">Belongs to the peptidase M50B family.</text>
</comment>
<protein>
    <submittedName>
        <fullName evidence="13">RIP metalloprotease RseP</fullName>
    </submittedName>
</protein>
<reference evidence="13" key="1">
    <citation type="submission" date="2011-08" db="EMBL/GenBank/DDBJ databases">
        <authorList>
            <consortium name="The Broad Institute Genome Sequencing Platform"/>
            <person name="Earl A."/>
            <person name="Ward D."/>
            <person name="Feldgarden M."/>
            <person name="Gevers D."/>
            <person name="Sizova M."/>
            <person name="Hazen A."/>
            <person name="Epstein S."/>
            <person name="Young S.K."/>
            <person name="Zeng Q."/>
            <person name="Gargeya S."/>
            <person name="Fitzgerald M."/>
            <person name="Haas B."/>
            <person name="Abouelleil A."/>
            <person name="Alvarado L."/>
            <person name="Arachchi H.M."/>
            <person name="Berlin A."/>
            <person name="Brown A."/>
            <person name="Chapman S.B."/>
            <person name="Chen Z."/>
            <person name="Dunbar C."/>
            <person name="Freedman E."/>
            <person name="Gearin G."/>
            <person name="Gellesch M."/>
            <person name="Goldberg J."/>
            <person name="Griggs A."/>
            <person name="Gujja S."/>
            <person name="Heiman D."/>
            <person name="Howarth C."/>
            <person name="Larson L."/>
            <person name="Lui A."/>
            <person name="MacDonald P.J.P."/>
            <person name="Montmayeur A."/>
            <person name="Murphy C."/>
            <person name="Neiman D."/>
            <person name="Pearson M."/>
            <person name="Priest M."/>
            <person name="Roberts A."/>
            <person name="Saif S."/>
            <person name="Shea T."/>
            <person name="Shenoy N."/>
            <person name="Sisk P."/>
            <person name="Stolte C."/>
            <person name="Sykes S."/>
            <person name="Wortman J."/>
            <person name="Nusbaum C."/>
            <person name="Birren B."/>
        </authorList>
    </citation>
    <scope>NUCLEOTIDE SEQUENCE</scope>
    <source>
        <strain evidence="13">ACB1</strain>
    </source>
</reference>
<dbReference type="RefSeq" id="WP_009534323.1">
    <property type="nucleotide sequence ID" value="NZ_KE148312.1"/>
</dbReference>
<feature type="domain" description="Peptidase M50" evidence="12">
    <location>
        <begin position="6"/>
        <end position="368"/>
    </location>
</feature>
<dbReference type="PATRIC" id="fig|796943.3.peg.853"/>
<dbReference type="STRING" id="796943.HMPREF9625_00458"/>
<feature type="transmembrane region" description="Helical" evidence="11">
    <location>
        <begin position="328"/>
        <end position="345"/>
    </location>
</feature>
<evidence type="ECO:0000256" key="4">
    <source>
        <dbReference type="ARBA" id="ARBA00022670"/>
    </source>
</evidence>
<dbReference type="PANTHER" id="PTHR42837:SF2">
    <property type="entry name" value="MEMBRANE METALLOPROTEASE ARASP2, CHLOROPLASTIC-RELATED"/>
    <property type="match status" value="1"/>
</dbReference>
<evidence type="ECO:0000256" key="11">
    <source>
        <dbReference type="SAM" id="Phobius"/>
    </source>
</evidence>